<proteinExistence type="predicted"/>
<sequence length="654" mass="71129">MNKKLLWPFALTTLAIMLNGCGGGSSTINEDPTSGSNNGNLTSGSCTPTASNNGAEDSTCLQFALDYPIAGINFDCSSATNFHYATKISGNAVIGSCKVGDTARFYIQSKDNKKVFLGNVNLDTVGKFTSIDSNTKQSNPIYLRILDLASGITGKTPASLDKNDETIKTAIALVKIFQSIGVENGDNLIGDIQPTQLTDTKKDQLTKISQSITAAEFQNGAYASILKPWLDVDQISDDEAYRLLLQTINLSNAGVLQSFNLFINSTILQNYQVFNGCNRSTQEECFNNTPNLHHSTDDLYLLSDRQGYTLGYGLQWKGNAIIITGTGGNQVVQNPYLLTSKVKPAKLNVNAQNNWLNPISREIQSTTPLRLSFSNNPNEDLQIYQGKFFNDYGVAGTEAFYKYLTKLSTGNPQHYGLWRQNVDGDNYNGVLSIIKSNPISYLERNVFKTSGNVKAGQNYIFPLYATLTFNFSNTTIQPVNLGIVIDEHGDIRTDIKPNSTTTDMSGQCATVTNGSLVDSNGIQQYRIGTTAATFDNPLNADKSVYVRMILSNAKFANIDGAMVGLTFVGVSPGPAKLNLFNLLANKVDSTSIDFDNNTVWYNQYAAAQATYNKLENVPPPTAEEKALAQRISGTVTIKLADQSIPACKAIKVKS</sequence>
<name>A0A5E9PJR7_9GAMM</name>
<feature type="chain" id="PRO_5022682488" evidence="1">
    <location>
        <begin position="21"/>
        <end position="654"/>
    </location>
</feature>
<comment type="caution">
    <text evidence="2">The sequence shown here is derived from an EMBL/GenBank/DDBJ whole genome shotgun (WGS) entry which is preliminary data.</text>
</comment>
<keyword evidence="1" id="KW-0732">Signal</keyword>
<gene>
    <name evidence="2" type="ORF">E2R16_05765</name>
</gene>
<protein>
    <submittedName>
        <fullName evidence="2">Protein FilF</fullName>
    </submittedName>
</protein>
<evidence type="ECO:0000313" key="2">
    <source>
        <dbReference type="EMBL" id="TEU27982.1"/>
    </source>
</evidence>
<accession>A0A5E9PJR7</accession>
<feature type="signal peptide" evidence="1">
    <location>
        <begin position="1"/>
        <end position="20"/>
    </location>
</feature>
<evidence type="ECO:0000313" key="3">
    <source>
        <dbReference type="Proteomes" id="UP000297445"/>
    </source>
</evidence>
<dbReference type="EMBL" id="SNSA01000003">
    <property type="protein sequence ID" value="TEU27982.1"/>
    <property type="molecule type" value="Genomic_DNA"/>
</dbReference>
<evidence type="ECO:0000256" key="1">
    <source>
        <dbReference type="SAM" id="SignalP"/>
    </source>
</evidence>
<dbReference type="RefSeq" id="WP_134262068.1">
    <property type="nucleotide sequence ID" value="NZ_SNSA01000003.1"/>
</dbReference>
<organism evidence="2 3">
    <name type="scientific">Acinetobacter seifertii</name>
    <dbReference type="NCBI Taxonomy" id="1530123"/>
    <lineage>
        <taxon>Bacteria</taxon>
        <taxon>Pseudomonadati</taxon>
        <taxon>Pseudomonadota</taxon>
        <taxon>Gammaproteobacteria</taxon>
        <taxon>Moraxellales</taxon>
        <taxon>Moraxellaceae</taxon>
        <taxon>Acinetobacter</taxon>
        <taxon>Acinetobacter calcoaceticus/baumannii complex</taxon>
    </lineage>
</organism>
<dbReference type="Proteomes" id="UP000297445">
    <property type="component" value="Unassembled WGS sequence"/>
</dbReference>
<dbReference type="AlphaFoldDB" id="A0A5E9PJR7"/>
<reference evidence="2 3" key="1">
    <citation type="submission" date="2019-03" db="EMBL/GenBank/DDBJ databases">
        <title>Draft genome sequence of an environmental Acinetobacter seifertii from Brazil.</title>
        <authorList>
            <person name="Furlan J.P.R."/>
            <person name="Stehling E.G."/>
        </authorList>
    </citation>
    <scope>NUCLEOTIDE SEQUENCE [LARGE SCALE GENOMIC DNA]</scope>
    <source>
        <strain evidence="2 3">SAb133</strain>
    </source>
</reference>